<dbReference type="eggNOG" id="KOG2425">
    <property type="taxonomic scope" value="Eukaryota"/>
</dbReference>
<dbReference type="GO" id="GO:0030687">
    <property type="term" value="C:preribosome, large subunit precursor"/>
    <property type="evidence" value="ECO:0007669"/>
    <property type="project" value="TreeGrafter"/>
</dbReference>
<dbReference type="GeneID" id="19906564"/>
<keyword evidence="2" id="KW-1185">Reference proteome</keyword>
<dbReference type="GO" id="GO:0004519">
    <property type="term" value="F:endonuclease activity"/>
    <property type="evidence" value="ECO:0007669"/>
    <property type="project" value="InterPro"/>
</dbReference>
<dbReference type="InterPro" id="IPR007174">
    <property type="entry name" value="Las1"/>
</dbReference>
<dbReference type="GO" id="GO:0000460">
    <property type="term" value="P:maturation of 5.8S rRNA"/>
    <property type="evidence" value="ECO:0007669"/>
    <property type="project" value="TreeGrafter"/>
</dbReference>
<name>R7Z752_CONA1</name>
<dbReference type="OMA" id="WLWEWYW"/>
<dbReference type="PANTHER" id="PTHR15002">
    <property type="entry name" value="RIBOSOMAL BIOGENESIS PROTEIN LAS1L"/>
    <property type="match status" value="1"/>
</dbReference>
<dbReference type="Proteomes" id="UP000016924">
    <property type="component" value="Unassembled WGS sequence"/>
</dbReference>
<dbReference type="GO" id="GO:0090730">
    <property type="term" value="C:Las1 complex"/>
    <property type="evidence" value="ECO:0007669"/>
    <property type="project" value="InterPro"/>
</dbReference>
<dbReference type="OrthoDB" id="10263222at2759"/>
<dbReference type="STRING" id="1168221.R7Z752"/>
<dbReference type="HOGENOM" id="CLU_019519_0_0_1"/>
<evidence type="ECO:0008006" key="3">
    <source>
        <dbReference type="Google" id="ProtNLM"/>
    </source>
</evidence>
<gene>
    <name evidence="1" type="ORF">W97_09253</name>
</gene>
<dbReference type="AlphaFoldDB" id="R7Z752"/>
<sequence>MVQLGLTPWRDVSELLVVRERFYPSGLAGNEDRRQTAELRRAVDLTNVWKLRGHVPHAVESTALLVDAILHHDVAKNSVFDVRAVYSTAFARFVTGYCDTQQGRAFKMSMFDMAEELNMPTHFVDMRHEITHSHLPTLQRLQIVTGEALAWLWDVYWSTLDRSKHSATDEDRPREATHIDVDALREEFRVILKSYVKERRTELKKDPVTKHVNNACEPTSKKCIELCETRAGALQVLVTVLVDDRLIIPSDKTIGSSMAGAFVVWNGFLTALALRLDKFLETLVLYLVNYLVRPSDSNAENDARHEAMYKWVLDILLWRSLERGHRIAVRSLKRSVVETCILNPDVWTLRLAGELIQFSDEDFQEQWLPALEACKLSFGDPEDEDIADVDSSAHMNSVASNGDGDFTEEARVADVSEEKFAPSDSAAKHTRPGWHLWPGFWLPTPIGVLPGSSCGGQ</sequence>
<accession>R7Z752</accession>
<dbReference type="Pfam" id="PF04031">
    <property type="entry name" value="Las1"/>
    <property type="match status" value="1"/>
</dbReference>
<evidence type="ECO:0000313" key="1">
    <source>
        <dbReference type="EMBL" id="EON69987.1"/>
    </source>
</evidence>
<evidence type="ECO:0000313" key="2">
    <source>
        <dbReference type="Proteomes" id="UP000016924"/>
    </source>
</evidence>
<reference evidence="2" key="1">
    <citation type="submission" date="2012-06" db="EMBL/GenBank/DDBJ databases">
        <title>The genome sequence of Coniosporium apollinis CBS 100218.</title>
        <authorList>
            <consortium name="The Broad Institute Genome Sequencing Platform"/>
            <person name="Cuomo C."/>
            <person name="Gorbushina A."/>
            <person name="Noack S."/>
            <person name="Walker B."/>
            <person name="Young S.K."/>
            <person name="Zeng Q."/>
            <person name="Gargeya S."/>
            <person name="Fitzgerald M."/>
            <person name="Haas B."/>
            <person name="Abouelleil A."/>
            <person name="Alvarado L."/>
            <person name="Arachchi H.M."/>
            <person name="Berlin A.M."/>
            <person name="Chapman S.B."/>
            <person name="Goldberg J."/>
            <person name="Griggs A."/>
            <person name="Gujja S."/>
            <person name="Hansen M."/>
            <person name="Howarth C."/>
            <person name="Imamovic A."/>
            <person name="Larimer J."/>
            <person name="McCowan C."/>
            <person name="Montmayeur A."/>
            <person name="Murphy C."/>
            <person name="Neiman D."/>
            <person name="Pearson M."/>
            <person name="Priest M."/>
            <person name="Roberts A."/>
            <person name="Saif S."/>
            <person name="Shea T."/>
            <person name="Sisk P."/>
            <person name="Sykes S."/>
            <person name="Wortman J."/>
            <person name="Nusbaum C."/>
            <person name="Birren B."/>
        </authorList>
    </citation>
    <scope>NUCLEOTIDE SEQUENCE [LARGE SCALE GENOMIC DNA]</scope>
    <source>
        <strain evidence="2">CBS 100218</strain>
    </source>
</reference>
<protein>
    <recommendedName>
        <fullName evidence="3">rRNA-processing protein las1</fullName>
    </recommendedName>
</protein>
<organism evidence="1 2">
    <name type="scientific">Coniosporium apollinis (strain CBS 100218)</name>
    <name type="common">Rock-inhabiting black yeast</name>
    <dbReference type="NCBI Taxonomy" id="1168221"/>
    <lineage>
        <taxon>Eukaryota</taxon>
        <taxon>Fungi</taxon>
        <taxon>Dikarya</taxon>
        <taxon>Ascomycota</taxon>
        <taxon>Pezizomycotina</taxon>
        <taxon>Dothideomycetes</taxon>
        <taxon>Dothideomycetes incertae sedis</taxon>
        <taxon>Coniosporium</taxon>
    </lineage>
</organism>
<dbReference type="RefSeq" id="XP_007785304.1">
    <property type="nucleotide sequence ID" value="XM_007787114.1"/>
</dbReference>
<dbReference type="GO" id="GO:0000470">
    <property type="term" value="P:maturation of LSU-rRNA"/>
    <property type="evidence" value="ECO:0007669"/>
    <property type="project" value="TreeGrafter"/>
</dbReference>
<dbReference type="EMBL" id="JH767651">
    <property type="protein sequence ID" value="EON69987.1"/>
    <property type="molecule type" value="Genomic_DNA"/>
</dbReference>
<dbReference type="PANTHER" id="PTHR15002:SF0">
    <property type="entry name" value="RIBOSOMAL BIOGENESIS PROTEIN LAS1L"/>
    <property type="match status" value="1"/>
</dbReference>
<proteinExistence type="predicted"/>